<evidence type="ECO:0000313" key="1">
    <source>
        <dbReference type="EMBL" id="KAF7821560.1"/>
    </source>
</evidence>
<accession>A0A834TIJ2</accession>
<dbReference type="EMBL" id="JAAIUW010000008">
    <property type="protein sequence ID" value="KAF7821560.1"/>
    <property type="molecule type" value="Genomic_DNA"/>
</dbReference>
<sequence length="103" mass="11770">MPDIDRELFYACVSKCLSITSDDLFKNGLSVFGWNPTLKMWTVEPDVWEKLMENGLSGFGWNPTSKMWTVEPDVWEKLIEKEQVLLQPSADPEALVFPSEEAS</sequence>
<dbReference type="AlphaFoldDB" id="A0A834TIJ2"/>
<reference evidence="1" key="1">
    <citation type="submission" date="2020-09" db="EMBL/GenBank/DDBJ databases">
        <title>Genome-Enabled Discovery of Anthraquinone Biosynthesis in Senna tora.</title>
        <authorList>
            <person name="Kang S.-H."/>
            <person name="Pandey R.P."/>
            <person name="Lee C.-M."/>
            <person name="Sim J.-S."/>
            <person name="Jeong J.-T."/>
            <person name="Choi B.-S."/>
            <person name="Jung M."/>
            <person name="Ginzburg D."/>
            <person name="Zhao K."/>
            <person name="Won S.Y."/>
            <person name="Oh T.-J."/>
            <person name="Yu Y."/>
            <person name="Kim N.-H."/>
            <person name="Lee O.R."/>
            <person name="Lee T.-H."/>
            <person name="Bashyal P."/>
            <person name="Kim T.-S."/>
            <person name="Lee W.-H."/>
            <person name="Kawkins C."/>
            <person name="Kim C.-K."/>
            <person name="Kim J.S."/>
            <person name="Ahn B.O."/>
            <person name="Rhee S.Y."/>
            <person name="Sohng J.K."/>
        </authorList>
    </citation>
    <scope>NUCLEOTIDE SEQUENCE</scope>
    <source>
        <tissue evidence="1">Leaf</tissue>
    </source>
</reference>
<dbReference type="OrthoDB" id="611564at2759"/>
<keyword evidence="2" id="KW-1185">Reference proteome</keyword>
<evidence type="ECO:0000313" key="2">
    <source>
        <dbReference type="Proteomes" id="UP000634136"/>
    </source>
</evidence>
<organism evidence="1 2">
    <name type="scientific">Senna tora</name>
    <dbReference type="NCBI Taxonomy" id="362788"/>
    <lineage>
        <taxon>Eukaryota</taxon>
        <taxon>Viridiplantae</taxon>
        <taxon>Streptophyta</taxon>
        <taxon>Embryophyta</taxon>
        <taxon>Tracheophyta</taxon>
        <taxon>Spermatophyta</taxon>
        <taxon>Magnoliopsida</taxon>
        <taxon>eudicotyledons</taxon>
        <taxon>Gunneridae</taxon>
        <taxon>Pentapetalae</taxon>
        <taxon>rosids</taxon>
        <taxon>fabids</taxon>
        <taxon>Fabales</taxon>
        <taxon>Fabaceae</taxon>
        <taxon>Caesalpinioideae</taxon>
        <taxon>Cassia clade</taxon>
        <taxon>Senna</taxon>
    </lineage>
</organism>
<dbReference type="Proteomes" id="UP000634136">
    <property type="component" value="Unassembled WGS sequence"/>
</dbReference>
<name>A0A834TIJ2_9FABA</name>
<protein>
    <submittedName>
        <fullName evidence="1">L10-interacting MYB domain-containing protein-like</fullName>
    </submittedName>
</protein>
<comment type="caution">
    <text evidence="1">The sequence shown here is derived from an EMBL/GenBank/DDBJ whole genome shotgun (WGS) entry which is preliminary data.</text>
</comment>
<gene>
    <name evidence="1" type="ORF">G2W53_027015</name>
</gene>
<proteinExistence type="predicted"/>